<dbReference type="Gene3D" id="3.10.450.160">
    <property type="entry name" value="inner membrane protein cigr"/>
    <property type="match status" value="1"/>
</dbReference>
<dbReference type="Pfam" id="PF11776">
    <property type="entry name" value="RcnB"/>
    <property type="match status" value="1"/>
</dbReference>
<dbReference type="InterPro" id="IPR024572">
    <property type="entry name" value="RcnB"/>
</dbReference>
<reference evidence="2 3" key="2">
    <citation type="journal article" date="2013" name="Environ. Sci. Technol.">
        <title>The 4-tert-butylphenol-utilizing bacterium Sphingobium fuliginis OMI can degrade bisphenols via phenolic ring hydroxylation and meta-cleavage pathway.</title>
        <authorList>
            <person name="Ogata Y."/>
            <person name="Goda S."/>
            <person name="Toyama T."/>
            <person name="Sei K."/>
            <person name="Ike M."/>
        </authorList>
    </citation>
    <scope>NUCLEOTIDE SEQUENCE [LARGE SCALE GENOMIC DNA]</scope>
    <source>
        <strain evidence="2 3">OMI</strain>
    </source>
</reference>
<dbReference type="Proteomes" id="UP000221538">
    <property type="component" value="Unassembled WGS sequence"/>
</dbReference>
<keyword evidence="1" id="KW-0732">Signal</keyword>
<dbReference type="AlphaFoldDB" id="A0A292ZCT5"/>
<dbReference type="RefSeq" id="WP_044663548.1">
    <property type="nucleotide sequence ID" value="NZ_BEWI01000031.1"/>
</dbReference>
<comment type="caution">
    <text evidence="2">The sequence shown here is derived from an EMBL/GenBank/DDBJ whole genome shotgun (WGS) entry which is preliminary data.</text>
</comment>
<reference evidence="2 3" key="1">
    <citation type="journal article" date="2013" name="Biodegradation">
        <title>Occurrence of 4-tert-butylphenol (4-t-BP) biodegradation in an aquatic sample caused by the presence of Spirodela polyrrhiza and isolation of a 4-t-BP-utilizing bacterium.</title>
        <authorList>
            <person name="Ogata Y."/>
            <person name="Toyama T."/>
            <person name="Yu N."/>
            <person name="Wang X."/>
            <person name="Sei K."/>
            <person name="Ike M."/>
        </authorList>
    </citation>
    <scope>NUCLEOTIDE SEQUENCE [LARGE SCALE GENOMIC DNA]</scope>
    <source>
        <strain evidence="2 3">OMI</strain>
    </source>
</reference>
<evidence type="ECO:0000256" key="1">
    <source>
        <dbReference type="SAM" id="SignalP"/>
    </source>
</evidence>
<evidence type="ECO:0000313" key="3">
    <source>
        <dbReference type="Proteomes" id="UP000221538"/>
    </source>
</evidence>
<proteinExistence type="predicted"/>
<evidence type="ECO:0008006" key="4">
    <source>
        <dbReference type="Google" id="ProtNLM"/>
    </source>
</evidence>
<dbReference type="EMBL" id="BEWI01000031">
    <property type="protein sequence ID" value="GAY20654.1"/>
    <property type="molecule type" value="Genomic_DNA"/>
</dbReference>
<organism evidence="2 3">
    <name type="scientific">Sphingobium fuliginis (strain ATCC 27551)</name>
    <dbReference type="NCBI Taxonomy" id="336203"/>
    <lineage>
        <taxon>Bacteria</taxon>
        <taxon>Pseudomonadati</taxon>
        <taxon>Pseudomonadota</taxon>
        <taxon>Alphaproteobacteria</taxon>
        <taxon>Sphingomonadales</taxon>
        <taxon>Sphingomonadaceae</taxon>
        <taxon>Sphingobium</taxon>
    </lineage>
</organism>
<accession>A0A292ZCT5</accession>
<name>A0A292ZCT5_SPHSA</name>
<gene>
    <name evidence="2" type="ORF">SFOMI_1184</name>
</gene>
<feature type="signal peptide" evidence="1">
    <location>
        <begin position="1"/>
        <end position="20"/>
    </location>
</feature>
<evidence type="ECO:0000313" key="2">
    <source>
        <dbReference type="EMBL" id="GAY20654.1"/>
    </source>
</evidence>
<sequence>MKKFIIAALAASIAATPAMAAPFQHNGGHGRVIQNHRVVQNHRAIRPAQYRAHWKKGERFDYRQARNYRVVTNYRQYHLREAPRGYRWVQSGNDAVLIGITSGIIASVLAGAFH</sequence>
<protein>
    <recommendedName>
        <fullName evidence="4">Ni/Co efflux regulator RcnB</fullName>
    </recommendedName>
</protein>
<feature type="chain" id="PRO_5012494116" description="Ni/Co efflux regulator RcnB" evidence="1">
    <location>
        <begin position="21"/>
        <end position="114"/>
    </location>
</feature>